<evidence type="ECO:0000313" key="2">
    <source>
        <dbReference type="EMBL" id="KAG9252311.1"/>
    </source>
</evidence>
<evidence type="ECO:0000313" key="3">
    <source>
        <dbReference type="Proteomes" id="UP000887229"/>
    </source>
</evidence>
<proteinExistence type="predicted"/>
<sequence>MSMRGLVLVCCAPPRLRCSAALRNCQVSFVSLALQRLIRSFHYTESPVLSARSLRPHHRPLGHLRLDGPDNMPLSSPAAGTPSGTASTPGGPPTVTPHAPRERSYQPQSQLPPLSAQPHPSFREFTSTSVMSCHFGPIQTGRASAVTPYRFQPSVTLLSHHPTSPATGGSPVTTHFPHFEVISHRQPCKSSRFT</sequence>
<accession>A0A9P7ZI19</accession>
<keyword evidence="3" id="KW-1185">Reference proteome</keyword>
<protein>
    <submittedName>
        <fullName evidence="2">Uncharacterized protein</fullName>
    </submittedName>
</protein>
<dbReference type="GeneID" id="70289313"/>
<organism evidence="2 3">
    <name type="scientific">Emericellopsis atlantica</name>
    <dbReference type="NCBI Taxonomy" id="2614577"/>
    <lineage>
        <taxon>Eukaryota</taxon>
        <taxon>Fungi</taxon>
        <taxon>Dikarya</taxon>
        <taxon>Ascomycota</taxon>
        <taxon>Pezizomycotina</taxon>
        <taxon>Sordariomycetes</taxon>
        <taxon>Hypocreomycetidae</taxon>
        <taxon>Hypocreales</taxon>
        <taxon>Bionectriaceae</taxon>
        <taxon>Emericellopsis</taxon>
    </lineage>
</organism>
<dbReference type="AlphaFoldDB" id="A0A9P7ZI19"/>
<name>A0A9P7ZI19_9HYPO</name>
<comment type="caution">
    <text evidence="2">The sequence shown here is derived from an EMBL/GenBank/DDBJ whole genome shotgun (WGS) entry which is preliminary data.</text>
</comment>
<evidence type="ECO:0000256" key="1">
    <source>
        <dbReference type="SAM" id="MobiDB-lite"/>
    </source>
</evidence>
<dbReference type="RefSeq" id="XP_046116235.1">
    <property type="nucleotide sequence ID" value="XM_046258410.1"/>
</dbReference>
<gene>
    <name evidence="2" type="ORF">F5Z01DRAFT_241326</name>
</gene>
<dbReference type="EMBL" id="MU251263">
    <property type="protein sequence ID" value="KAG9252311.1"/>
    <property type="molecule type" value="Genomic_DNA"/>
</dbReference>
<feature type="compositionally biased region" description="Low complexity" evidence="1">
    <location>
        <begin position="105"/>
        <end position="120"/>
    </location>
</feature>
<feature type="compositionally biased region" description="Low complexity" evidence="1">
    <location>
        <begin position="75"/>
        <end position="89"/>
    </location>
</feature>
<reference evidence="2" key="1">
    <citation type="journal article" date="2021" name="IMA Fungus">
        <title>Genomic characterization of three marine fungi, including Emericellopsis atlantica sp. nov. with signatures of a generalist lifestyle and marine biomass degradation.</title>
        <authorList>
            <person name="Hagestad O.C."/>
            <person name="Hou L."/>
            <person name="Andersen J.H."/>
            <person name="Hansen E.H."/>
            <person name="Altermark B."/>
            <person name="Li C."/>
            <person name="Kuhnert E."/>
            <person name="Cox R.J."/>
            <person name="Crous P.W."/>
            <person name="Spatafora J.W."/>
            <person name="Lail K."/>
            <person name="Amirebrahimi M."/>
            <person name="Lipzen A."/>
            <person name="Pangilinan J."/>
            <person name="Andreopoulos W."/>
            <person name="Hayes R.D."/>
            <person name="Ng V."/>
            <person name="Grigoriev I.V."/>
            <person name="Jackson S.A."/>
            <person name="Sutton T.D.S."/>
            <person name="Dobson A.D.W."/>
            <person name="Rama T."/>
        </authorList>
    </citation>
    <scope>NUCLEOTIDE SEQUENCE</scope>
    <source>
        <strain evidence="2">TS7</strain>
    </source>
</reference>
<dbReference type="Proteomes" id="UP000887229">
    <property type="component" value="Unassembled WGS sequence"/>
</dbReference>
<feature type="region of interest" description="Disordered" evidence="1">
    <location>
        <begin position="60"/>
        <end position="122"/>
    </location>
</feature>